<keyword evidence="6" id="KW-0560">Oxidoreductase</keyword>
<dbReference type="Pfam" id="PF07884">
    <property type="entry name" value="VKOR"/>
    <property type="match status" value="1"/>
</dbReference>
<gene>
    <name evidence="15" type="primary">LOC109708069</name>
    <name evidence="12" type="ORF">ACMD2_16040</name>
</gene>
<keyword evidence="7 10" id="KW-0472">Membrane</keyword>
<feature type="domain" description="Vitamin K epoxide reductase" evidence="11">
    <location>
        <begin position="51"/>
        <end position="195"/>
    </location>
</feature>
<dbReference type="Gene3D" id="3.40.30.10">
    <property type="entry name" value="Glutaredoxin"/>
    <property type="match status" value="1"/>
</dbReference>
<sequence length="351" mass="37311">MAMASISSTLSIPRFPPPRFMEGARVHFKCRAGPSPEVDVEEHKKGSPLRGISTSTWSAGLASLGFLETGYLTYLKLSNSEAFCPVGDGGGGGSCGDVLNSVYSAVFGVPLPLIGMVAYGLVALLSLQQSRKNLLPGIDETNNRLILLGTTTSMATASAYFVYLLTTEFAGTSCSYCLISAFLSFSLFLLTVKDIGLEEIRKMVGLQLAIAGVILVALTSSYSSATPQLSGSGEITLEPYETVITKESTPFAISLAKHLKTIGAKMYGAFWCSHCNEQKEMFGREAVKMLDYVECFPDGVGKGRKMALECAAVGIEGFPTWIIKDKVFSGEQDLSALAEASGFAAESSNPS</sequence>
<feature type="transmembrane region" description="Helical" evidence="10">
    <location>
        <begin position="102"/>
        <end position="125"/>
    </location>
</feature>
<dbReference type="Gramene" id="Aco011977.1.mrna1">
    <property type="protein sequence ID" value="Aco011977.1.mrna1"/>
    <property type="gene ID" value="Aco011977.1.path1"/>
</dbReference>
<evidence type="ECO:0000256" key="7">
    <source>
        <dbReference type="ARBA" id="ARBA00023136"/>
    </source>
</evidence>
<dbReference type="GeneID" id="109708069"/>
<evidence type="ECO:0000256" key="10">
    <source>
        <dbReference type="SAM" id="Phobius"/>
    </source>
</evidence>
<evidence type="ECO:0000313" key="13">
    <source>
        <dbReference type="Proteomes" id="UP000092600"/>
    </source>
</evidence>
<feature type="transmembrane region" description="Helical" evidence="10">
    <location>
        <begin position="204"/>
        <end position="222"/>
    </location>
</feature>
<dbReference type="Proteomes" id="UP000092600">
    <property type="component" value="Unassembled WGS sequence"/>
</dbReference>
<evidence type="ECO:0000256" key="4">
    <source>
        <dbReference type="ARBA" id="ARBA00022719"/>
    </source>
</evidence>
<feature type="transmembrane region" description="Helical" evidence="10">
    <location>
        <begin position="169"/>
        <end position="192"/>
    </location>
</feature>
<evidence type="ECO:0000256" key="6">
    <source>
        <dbReference type="ARBA" id="ARBA00023002"/>
    </source>
</evidence>
<dbReference type="CDD" id="cd12916">
    <property type="entry name" value="VKOR_1"/>
    <property type="match status" value="1"/>
</dbReference>
<evidence type="ECO:0000259" key="11">
    <source>
        <dbReference type="SMART" id="SM00756"/>
    </source>
</evidence>
<evidence type="ECO:0000313" key="15">
    <source>
        <dbReference type="RefSeq" id="XP_020085247.1"/>
    </source>
</evidence>
<dbReference type="EMBL" id="LSRQ01001924">
    <property type="protein sequence ID" value="OAY76044.1"/>
    <property type="molecule type" value="Genomic_DNA"/>
</dbReference>
<feature type="transmembrane region" description="Helical" evidence="10">
    <location>
        <begin position="145"/>
        <end position="163"/>
    </location>
</feature>
<proteinExistence type="inferred from homology"/>
<dbReference type="GO" id="GO:0016491">
    <property type="term" value="F:oxidoreductase activity"/>
    <property type="evidence" value="ECO:0007669"/>
    <property type="project" value="UniProtKB-KW"/>
</dbReference>
<keyword evidence="5 10" id="KW-1133">Transmembrane helix</keyword>
<evidence type="ECO:0000313" key="14">
    <source>
        <dbReference type="Proteomes" id="UP000515123"/>
    </source>
</evidence>
<dbReference type="PANTHER" id="PTHR34573:SF1">
    <property type="entry name" value="VITAMIN K EPOXIDE REDUCTASE DOMAIN-CONTAINING PROTEIN"/>
    <property type="match status" value="1"/>
</dbReference>
<evidence type="ECO:0000256" key="5">
    <source>
        <dbReference type="ARBA" id="ARBA00022989"/>
    </source>
</evidence>
<dbReference type="GO" id="GO:0048038">
    <property type="term" value="F:quinone binding"/>
    <property type="evidence" value="ECO:0007669"/>
    <property type="project" value="UniProtKB-KW"/>
</dbReference>
<reference evidence="12 13" key="1">
    <citation type="journal article" date="2016" name="DNA Res.">
        <title>The draft genome of MD-2 pineapple using hybrid error correction of long reads.</title>
        <authorList>
            <person name="Redwan R.M."/>
            <person name="Saidin A."/>
            <person name="Kumar S.V."/>
        </authorList>
    </citation>
    <scope>NUCLEOTIDE SEQUENCE [LARGE SCALE GENOMIC DNA]</scope>
    <source>
        <strain evidence="13">cv. MD2</strain>
        <tissue evidence="12">Leaf</tissue>
    </source>
</reference>
<evidence type="ECO:0000256" key="1">
    <source>
        <dbReference type="ARBA" id="ARBA00004141"/>
    </source>
</evidence>
<keyword evidence="4" id="KW-0874">Quinone</keyword>
<evidence type="ECO:0000256" key="3">
    <source>
        <dbReference type="ARBA" id="ARBA00022692"/>
    </source>
</evidence>
<keyword evidence="8" id="KW-1015">Disulfide bond</keyword>
<evidence type="ECO:0000313" key="12">
    <source>
        <dbReference type="EMBL" id="OAY76044.1"/>
    </source>
</evidence>
<dbReference type="OrthoDB" id="343052at2759"/>
<dbReference type="InterPro" id="IPR012932">
    <property type="entry name" value="VKOR"/>
</dbReference>
<keyword evidence="3 10" id="KW-0812">Transmembrane</keyword>
<comment type="similarity">
    <text evidence="2">Belongs to the VKOR family.</text>
</comment>
<evidence type="ECO:0000256" key="2">
    <source>
        <dbReference type="ARBA" id="ARBA00006214"/>
    </source>
</evidence>
<dbReference type="SUPFAM" id="SSF52833">
    <property type="entry name" value="Thioredoxin-like"/>
    <property type="match status" value="1"/>
</dbReference>
<reference evidence="15" key="2">
    <citation type="submission" date="2025-04" db="UniProtKB">
        <authorList>
            <consortium name="RefSeq"/>
        </authorList>
    </citation>
    <scope>IDENTIFICATION</scope>
    <source>
        <tissue evidence="15">Leaf</tissue>
    </source>
</reference>
<name>A0A199VG08_ANACO</name>
<accession>A0A199VG08</accession>
<dbReference type="Gene3D" id="1.20.1440.130">
    <property type="entry name" value="VKOR domain"/>
    <property type="match status" value="1"/>
</dbReference>
<dbReference type="InterPro" id="IPR038354">
    <property type="entry name" value="VKOR_sf"/>
</dbReference>
<evidence type="ECO:0000256" key="8">
    <source>
        <dbReference type="ARBA" id="ARBA00023157"/>
    </source>
</evidence>
<dbReference type="RefSeq" id="XP_020085247.1">
    <property type="nucleotide sequence ID" value="XM_020229658.1"/>
</dbReference>
<dbReference type="SMART" id="SM00756">
    <property type="entry name" value="VKc"/>
    <property type="match status" value="1"/>
</dbReference>
<comment type="subcellular location">
    <subcellularLocation>
        <location evidence="1">Membrane</location>
        <topology evidence="1">Multi-pass membrane protein</topology>
    </subcellularLocation>
</comment>
<dbReference type="InterPro" id="IPR036249">
    <property type="entry name" value="Thioredoxin-like_sf"/>
</dbReference>
<keyword evidence="9" id="KW-0676">Redox-active center</keyword>
<dbReference type="PANTHER" id="PTHR34573">
    <property type="entry name" value="VKC DOMAIN-CONTAINING PROTEIN"/>
    <property type="match status" value="1"/>
</dbReference>
<dbReference type="AlphaFoldDB" id="A0A199VG08"/>
<dbReference type="InterPro" id="IPR044698">
    <property type="entry name" value="VKOR/LTO1"/>
</dbReference>
<protein>
    <submittedName>
        <fullName evidence="12 15">Thiol-disulfide oxidoreductase LTO1</fullName>
    </submittedName>
</protein>
<keyword evidence="14" id="KW-1185">Reference proteome</keyword>
<dbReference type="STRING" id="4615.A0A199VG08"/>
<evidence type="ECO:0000256" key="9">
    <source>
        <dbReference type="ARBA" id="ARBA00023284"/>
    </source>
</evidence>
<organism evidence="12 13">
    <name type="scientific">Ananas comosus</name>
    <name type="common">Pineapple</name>
    <name type="synonym">Ananas ananas</name>
    <dbReference type="NCBI Taxonomy" id="4615"/>
    <lineage>
        <taxon>Eukaryota</taxon>
        <taxon>Viridiplantae</taxon>
        <taxon>Streptophyta</taxon>
        <taxon>Embryophyta</taxon>
        <taxon>Tracheophyta</taxon>
        <taxon>Spermatophyta</taxon>
        <taxon>Magnoliopsida</taxon>
        <taxon>Liliopsida</taxon>
        <taxon>Poales</taxon>
        <taxon>Bromeliaceae</taxon>
        <taxon>Bromelioideae</taxon>
        <taxon>Ananas</taxon>
    </lineage>
</organism>
<dbReference type="GO" id="GO:0016020">
    <property type="term" value="C:membrane"/>
    <property type="evidence" value="ECO:0007669"/>
    <property type="project" value="UniProtKB-SubCell"/>
</dbReference>
<dbReference type="Proteomes" id="UP000515123">
    <property type="component" value="Linkage group 3"/>
</dbReference>